<keyword evidence="3" id="KW-0946">Virion</keyword>
<keyword evidence="2" id="KW-0920">Virion tegument</keyword>
<dbReference type="EMBL" id="KM924293">
    <property type="protein sequence ID" value="AIU39389.1"/>
    <property type="molecule type" value="Genomic_DNA"/>
</dbReference>
<evidence type="ECO:0000313" key="6">
    <source>
        <dbReference type="EMBL" id="AIU39279.1"/>
    </source>
</evidence>
<keyword evidence="10" id="KW-1185">Reference proteome</keyword>
<evidence type="ECO:0000256" key="3">
    <source>
        <dbReference type="ARBA" id="ARBA00022844"/>
    </source>
</evidence>
<dbReference type="GO" id="GO:0044423">
    <property type="term" value="C:virion component"/>
    <property type="evidence" value="ECO:0007669"/>
    <property type="project" value="UniProtKB-KW"/>
</dbReference>
<dbReference type="Proteomes" id="UP000240599">
    <property type="component" value="Segment"/>
</dbReference>
<evidence type="ECO:0000313" key="8">
    <source>
        <dbReference type="EMBL" id="AKV40687.1"/>
    </source>
</evidence>
<dbReference type="Proteomes" id="UP000100290">
    <property type="component" value="Segment"/>
</dbReference>
<sequence length="335" mass="38067">MSLDSALVKFVDLLNTNFCLWRLIRNDTKVKVMTSISAINDDLARVTETNEGSQSFGVTAFLYVTRPITLPPGRYHCCIILNTKTEYHLECGLGFCKPPIEGLWFVTFIDPVHHESDISPDITQEQLPIHELFDPNTEDFYAPTPVPEFRNNIINIAPGAWWDTRDRLIYVLRLKEELKAYCPTLEHKYYLGNLLCKITAQKQQCEMCRADKHVDSINGLWISDGVSSLCVCRVPCLMNKSGLTQLPITHRGAICDVLFDNAQATELVLRHPLNQEPITDRVSELLYGTDAQKNQLVPVDDNWELIKLTPFISSALMCGCYEMKRRITLAVTKSV</sequence>
<keyword evidence="5" id="KW-1035">Host cytoplasm</keyword>
<dbReference type="InterPro" id="IPR004286">
    <property type="entry name" value="Herpes_UL16/UL94"/>
</dbReference>
<dbReference type="OrthoDB" id="7959at10239"/>
<proteinExistence type="predicted"/>
<evidence type="ECO:0000256" key="1">
    <source>
        <dbReference type="ARBA" id="ARBA00022562"/>
    </source>
</evidence>
<reference evidence="8 9" key="2">
    <citation type="journal article" date="2015" name="PLoS ONE">
        <title>A Genomic Approach to Unravel Host-Pathogen Interaction in Chelonians: The Example of Testudinid Herpesvirus 3.</title>
        <authorList>
            <person name="Origgi F.C."/>
            <person name="Tecilla M."/>
            <person name="Pilo P."/>
            <person name="Aloisio F."/>
            <person name="Otten P."/>
            <person name="Aguilar-Bultet L."/>
            <person name="Sattler U."/>
            <person name="Roccabianca P."/>
            <person name="Romero C.H."/>
            <person name="Bloom D.C."/>
            <person name="Jacobson E.R."/>
        </authorList>
    </citation>
    <scope>NUCLEOTIDE SEQUENCE [LARGE SCALE GENOMIC DNA]</scope>
    <source>
        <strain evidence="8">US1976/98</strain>
    </source>
</reference>
<reference evidence="10 11" key="1">
    <citation type="journal article" date="2015" name="J. Virol.">
        <title>The Genome of a Tortoise Herpesvirus (Testudinid Herpesvirus 3) Has a Novel Structure and Contains a Large Region That Is Not Required for Replication In Vitro or Virulence In Vivo.</title>
        <authorList>
            <person name="Gandar F."/>
            <person name="Wilkie G.S."/>
            <person name="Gatherer D."/>
            <person name="Kerr K."/>
            <person name="Marlier D."/>
            <person name="Diez M."/>
            <person name="Marschang R.E."/>
            <person name="Mast J."/>
            <person name="Dewals B.G."/>
            <person name="Davison A.J."/>
            <person name="Vanderplasschen A.F."/>
        </authorList>
    </citation>
    <scope>NUCLEOTIDE SEQUENCE [LARGE SCALE GENOMIC DNA]</scope>
    <source>
        <strain evidence="6 10">1976</strain>
        <strain evidence="7 11">4295/7R</strain>
    </source>
</reference>
<protein>
    <submittedName>
        <fullName evidence="6">Tegument protein UL16</fullName>
    </submittedName>
    <submittedName>
        <fullName evidence="8">UL16 capsid binding protein</fullName>
    </submittedName>
</protein>
<dbReference type="Pfam" id="PF03044">
    <property type="entry name" value="Herpes_UL16"/>
    <property type="match status" value="1"/>
</dbReference>
<organism evidence="8 9">
    <name type="scientific">Testudinid alphaherpesvirus 3</name>
    <dbReference type="NCBI Taxonomy" id="2560801"/>
    <lineage>
        <taxon>Viruses</taxon>
        <taxon>Duplodnaviria</taxon>
        <taxon>Heunggongvirae</taxon>
        <taxon>Peploviricota</taxon>
        <taxon>Herviviricetes</taxon>
        <taxon>Herpesvirales</taxon>
        <taxon>Orthoherpesviridae</taxon>
        <taxon>Alphaherpesvirinae</taxon>
        <taxon>Scutavirus</taxon>
        <taxon>Scutavirus testudinidalpha3</taxon>
    </lineage>
</organism>
<keyword evidence="1" id="KW-1048">Host nucleus</keyword>
<evidence type="ECO:0000313" key="11">
    <source>
        <dbReference type="Proteomes" id="UP000240599"/>
    </source>
</evidence>
<accession>A0A0K1R178</accession>
<evidence type="ECO:0000256" key="2">
    <source>
        <dbReference type="ARBA" id="ARBA00022580"/>
    </source>
</evidence>
<dbReference type="KEGG" id="vg:26122553"/>
<keyword evidence="4" id="KW-0426">Late protein</keyword>
<dbReference type="Proteomes" id="UP000208106">
    <property type="component" value="Segment"/>
</dbReference>
<evidence type="ECO:0000313" key="7">
    <source>
        <dbReference type="EMBL" id="AIU39389.1"/>
    </source>
</evidence>
<dbReference type="EMBL" id="KT008627">
    <property type="protein sequence ID" value="AKV40687.1"/>
    <property type="molecule type" value="Genomic_DNA"/>
</dbReference>
<name>A0A0K1R178_9ALPH</name>
<dbReference type="EMBL" id="KM924292">
    <property type="protein sequence ID" value="AIU39279.1"/>
    <property type="molecule type" value="Genomic_DNA"/>
</dbReference>
<evidence type="ECO:0000313" key="9">
    <source>
        <dbReference type="Proteomes" id="UP000100290"/>
    </source>
</evidence>
<gene>
    <name evidence="8" type="primary">ORF40</name>
    <name evidence="6" type="synonym">UL16</name>
</gene>
<evidence type="ECO:0000256" key="5">
    <source>
        <dbReference type="ARBA" id="ARBA00023200"/>
    </source>
</evidence>
<evidence type="ECO:0000256" key="4">
    <source>
        <dbReference type="ARBA" id="ARBA00022921"/>
    </source>
</evidence>
<evidence type="ECO:0000313" key="10">
    <source>
        <dbReference type="Proteomes" id="UP000208106"/>
    </source>
</evidence>